<gene>
    <name evidence="4" type="ORF">MBRA1_002255</name>
</gene>
<evidence type="ECO:0000256" key="2">
    <source>
        <dbReference type="ARBA" id="ARBA00023180"/>
    </source>
</evidence>
<dbReference type="GO" id="GO:0005615">
    <property type="term" value="C:extracellular space"/>
    <property type="evidence" value="ECO:0007669"/>
    <property type="project" value="TreeGrafter"/>
</dbReference>
<evidence type="ECO:0000313" key="4">
    <source>
        <dbReference type="EMBL" id="WFC95604.1"/>
    </source>
</evidence>
<feature type="domain" description="Calcineurin-like phosphoesterase" evidence="3">
    <location>
        <begin position="683"/>
        <end position="973"/>
    </location>
</feature>
<evidence type="ECO:0000256" key="1">
    <source>
        <dbReference type="ARBA" id="ARBA00022801"/>
    </source>
</evidence>
<dbReference type="PANTHER" id="PTHR10340">
    <property type="entry name" value="SPHINGOMYELIN PHOSPHODIESTERASE"/>
    <property type="match status" value="1"/>
</dbReference>
<dbReference type="Gene3D" id="3.60.21.10">
    <property type="match status" value="1"/>
</dbReference>
<dbReference type="AlphaFoldDB" id="A0AAF0DX00"/>
<dbReference type="SUPFAM" id="SSF56300">
    <property type="entry name" value="Metallo-dependent phosphatases"/>
    <property type="match status" value="2"/>
</dbReference>
<proteinExistence type="predicted"/>
<dbReference type="InterPro" id="IPR004843">
    <property type="entry name" value="Calcineurin-like_PHP"/>
</dbReference>
<dbReference type="InterPro" id="IPR041805">
    <property type="entry name" value="ASMase/PPN1_MPP"/>
</dbReference>
<dbReference type="CDD" id="cd00842">
    <property type="entry name" value="MPP_ASMase"/>
    <property type="match status" value="2"/>
</dbReference>
<accession>A0AAF0DX00</accession>
<evidence type="ECO:0000313" key="5">
    <source>
        <dbReference type="Proteomes" id="UP001216638"/>
    </source>
</evidence>
<reference evidence="4" key="1">
    <citation type="submission" date="2023-03" db="EMBL/GenBank/DDBJ databases">
        <title>Mating type loci evolution in Malassezia.</title>
        <authorList>
            <person name="Coelho M.A."/>
        </authorList>
    </citation>
    <scope>NUCLEOTIDE SEQUENCE</scope>
    <source>
        <strain evidence="4">CBS 14135</strain>
    </source>
</reference>
<name>A0AAF0DX00_9BASI</name>
<organism evidence="4 5">
    <name type="scientific">Malassezia brasiliensis</name>
    <dbReference type="NCBI Taxonomy" id="1821822"/>
    <lineage>
        <taxon>Eukaryota</taxon>
        <taxon>Fungi</taxon>
        <taxon>Dikarya</taxon>
        <taxon>Basidiomycota</taxon>
        <taxon>Ustilaginomycotina</taxon>
        <taxon>Malasseziomycetes</taxon>
        <taxon>Malasseziales</taxon>
        <taxon>Malasseziaceae</taxon>
        <taxon>Malassezia</taxon>
    </lineage>
</organism>
<keyword evidence="2" id="KW-0325">Glycoprotein</keyword>
<keyword evidence="5" id="KW-1185">Reference proteome</keyword>
<dbReference type="GO" id="GO:0008081">
    <property type="term" value="F:phosphoric diester hydrolase activity"/>
    <property type="evidence" value="ECO:0007669"/>
    <property type="project" value="TreeGrafter"/>
</dbReference>
<evidence type="ECO:0000259" key="3">
    <source>
        <dbReference type="Pfam" id="PF00149"/>
    </source>
</evidence>
<dbReference type="Proteomes" id="UP001216638">
    <property type="component" value="Chromosome 2"/>
</dbReference>
<sequence>MVGAEANCDSGQCCRADSYNSTLAQPTFEPGKLPKENISEPAGYWGWYQCDSPWSLVESTMQTISALAQQDGPFDLGIVTGDLVTHDSTVRISPDLVRYSEQSIYDLLRQYVKNTTIVVAIGTGDTAPQDQAMPNDLPDDRGKQLNWDYENIAALIETEGWGSNDTAESIRTHYGGYSLSPRQGLRVISVNSDFWSVENLFNYINPDDPDPSGTFRWLTDELMLAESANETAWIVASVPTGWDGTAALPRPSMLFNLIVNRFAQTIAHVFFGHTHEDQFYLFFDESSNSAAVRDNSTLSGHAYIAPSLSPNRNLQPSFRIYDVDPETYEVMNYHQYYTSVSEFQNLTDQGPVWRELYSARETYANYTMIGDANNQTSWPTDAPLNATFWMSLTEEMKKDTTRVRKKPRTRRDAGPAHPFKMAKPALWASSLLVFAAISQVLAKSPTQYVTTTSYGSDVYTVSSAFPTSDFPSMDFAPSGHEAEPRPVITGVSGGKFDDSLVNPTMLPSAAPSSEAVLPAPTQSAADAVGNQDQYRQTVLTNFTNILNETGQSECQICHNAVMLGQQAARAVPSLVPGMLVQLCKQYNYTQSVDVDKDCEAEYGASQLGSIYTQLLSYANLTYASTTVDYICNALVDAKPCNMPEPPVLDADFLNDWFNGTVVPPADVVSRSKKTGPAQEQPLRTLHVSDFHVDPRYLVGAEAACDNGQCCRADSYNSTLWSQPDFAPGSLPRDNISKPASYWGAYECDPPWSLIEAGMQGISGLVESSGDIHLGVFTGDLTTHDSDAHISQDLVKYSEQSLYDLFHKHTGNATIVVALGNHDSSPADQAALANLPDGRSDQFNWDYENVAALVKSEGWGNDTTAETIRTHYGGYSISPRQGLRIIALNTDFWYKSNYFNYISLDQPDQSGMLRWLTDELQAAENSNERAWLVGHVPTGWDGSNALDTPTNLFYHIVSRYSHTIAHIFFGHTHEDQFQVFYNVTNGNSTSASRKTQDAVASAFLGPSLTPLTNVQPSLRIYEVDPETYEVMDYHQYFTPVTAFQNLTDQGPIWHELYTARAAYSNFSASAAANKYAAGVPLDNGMWPSSAPLNASFWAALTDEMELRPELVELHNLYQGRNSPRTPSCDTQECQAAKVCYMRSGSSSLGRACPKGYGSVQSGFSPS</sequence>
<dbReference type="InterPro" id="IPR029052">
    <property type="entry name" value="Metallo-depent_PP-like"/>
</dbReference>
<dbReference type="EMBL" id="CP119952">
    <property type="protein sequence ID" value="WFC95604.1"/>
    <property type="molecule type" value="Genomic_DNA"/>
</dbReference>
<protein>
    <recommendedName>
        <fullName evidence="3">Calcineurin-like phosphoesterase domain-containing protein</fullName>
    </recommendedName>
</protein>
<dbReference type="Pfam" id="PF00149">
    <property type="entry name" value="Metallophos"/>
    <property type="match status" value="1"/>
</dbReference>
<keyword evidence="1" id="KW-0378">Hydrolase</keyword>
<dbReference type="PANTHER" id="PTHR10340:SF27">
    <property type="entry name" value="ACL091CP"/>
    <property type="match status" value="1"/>
</dbReference>